<dbReference type="RefSeq" id="WP_308714688.1">
    <property type="nucleotide sequence ID" value="NZ_JAVHUY010000022.1"/>
</dbReference>
<protein>
    <submittedName>
        <fullName evidence="2">DUF1772 domain-containing protein</fullName>
    </submittedName>
</protein>
<gene>
    <name evidence="2" type="ORF">RB614_23105</name>
</gene>
<keyword evidence="1" id="KW-0812">Transmembrane</keyword>
<feature type="transmembrane region" description="Helical" evidence="1">
    <location>
        <begin position="52"/>
        <end position="71"/>
    </location>
</feature>
<organism evidence="2 3">
    <name type="scientific">Phytohabitans maris</name>
    <dbReference type="NCBI Taxonomy" id="3071409"/>
    <lineage>
        <taxon>Bacteria</taxon>
        <taxon>Bacillati</taxon>
        <taxon>Actinomycetota</taxon>
        <taxon>Actinomycetes</taxon>
        <taxon>Micromonosporales</taxon>
        <taxon>Micromonosporaceae</taxon>
    </lineage>
</organism>
<accession>A0ABU0ZK26</accession>
<evidence type="ECO:0000313" key="2">
    <source>
        <dbReference type="EMBL" id="MDQ7907410.1"/>
    </source>
</evidence>
<evidence type="ECO:0000256" key="1">
    <source>
        <dbReference type="SAM" id="Phobius"/>
    </source>
</evidence>
<keyword evidence="3" id="KW-1185">Reference proteome</keyword>
<reference evidence="2 3" key="1">
    <citation type="submission" date="2023-08" db="EMBL/GenBank/DDBJ databases">
        <title>Phytohabitans sansha sp. nov., isolated from marine sediment.</title>
        <authorList>
            <person name="Zhao Y."/>
            <person name="Yi K."/>
        </authorList>
    </citation>
    <scope>NUCLEOTIDE SEQUENCE [LARGE SCALE GENOMIC DNA]</scope>
    <source>
        <strain evidence="2 3">ZYX-F-186</strain>
    </source>
</reference>
<proteinExistence type="predicted"/>
<dbReference type="Proteomes" id="UP001230908">
    <property type="component" value="Unassembled WGS sequence"/>
</dbReference>
<dbReference type="InterPro" id="IPR013901">
    <property type="entry name" value="Anthrone_oxy"/>
</dbReference>
<dbReference type="EMBL" id="JAVHUY010000022">
    <property type="protein sequence ID" value="MDQ7907410.1"/>
    <property type="molecule type" value="Genomic_DNA"/>
</dbReference>
<keyword evidence="1" id="KW-1133">Transmembrane helix</keyword>
<keyword evidence="1" id="KW-0472">Membrane</keyword>
<name>A0ABU0ZK26_9ACTN</name>
<feature type="transmembrane region" description="Helical" evidence="1">
    <location>
        <begin position="131"/>
        <end position="149"/>
    </location>
</feature>
<comment type="caution">
    <text evidence="2">The sequence shown here is derived from an EMBL/GenBank/DDBJ whole genome shotgun (WGS) entry which is preliminary data.</text>
</comment>
<evidence type="ECO:0000313" key="3">
    <source>
        <dbReference type="Proteomes" id="UP001230908"/>
    </source>
</evidence>
<sequence>MELLVAATIVLSGLSAGGLMVGAVMGAPLTLALSKEQFAPLHRFMVGRMDRYMPSSIVLSALANLALAGLVDTDPARVLFLAAGLLFLAVIGVSLTTIVPINAWVERLDPASLPADWERVDPRRRWRDWNLVRTGLGVLAAVCHAAAVASGL</sequence>
<feature type="transmembrane region" description="Helical" evidence="1">
    <location>
        <begin position="78"/>
        <end position="105"/>
    </location>
</feature>
<dbReference type="Pfam" id="PF08592">
    <property type="entry name" value="Anthrone_oxy"/>
    <property type="match status" value="1"/>
</dbReference>